<dbReference type="Pfam" id="PF01223">
    <property type="entry name" value="Endonuclease_NS"/>
    <property type="match status" value="1"/>
</dbReference>
<dbReference type="GO" id="GO:0004521">
    <property type="term" value="F:RNA endonuclease activity"/>
    <property type="evidence" value="ECO:0007669"/>
    <property type="project" value="TreeGrafter"/>
</dbReference>
<dbReference type="AlphaFoldDB" id="A0AAN8ZT96"/>
<organism evidence="17 18">
    <name type="scientific">Halocaridina rubra</name>
    <name type="common">Hawaiian red shrimp</name>
    <dbReference type="NCBI Taxonomy" id="373956"/>
    <lineage>
        <taxon>Eukaryota</taxon>
        <taxon>Metazoa</taxon>
        <taxon>Ecdysozoa</taxon>
        <taxon>Arthropoda</taxon>
        <taxon>Crustacea</taxon>
        <taxon>Multicrustacea</taxon>
        <taxon>Malacostraca</taxon>
        <taxon>Eumalacostraca</taxon>
        <taxon>Eucarida</taxon>
        <taxon>Decapoda</taxon>
        <taxon>Pleocyemata</taxon>
        <taxon>Caridea</taxon>
        <taxon>Atyoidea</taxon>
        <taxon>Atyidae</taxon>
        <taxon>Halocaridina</taxon>
    </lineage>
</organism>
<dbReference type="SUPFAM" id="SSF54060">
    <property type="entry name" value="His-Me finger endonucleases"/>
    <property type="match status" value="1"/>
</dbReference>
<evidence type="ECO:0000256" key="3">
    <source>
        <dbReference type="ARBA" id="ARBA00010052"/>
    </source>
</evidence>
<dbReference type="GO" id="GO:0046872">
    <property type="term" value="F:metal ion binding"/>
    <property type="evidence" value="ECO:0007669"/>
    <property type="project" value="UniProtKB-KW"/>
</dbReference>
<dbReference type="GO" id="GO:0003676">
    <property type="term" value="F:nucleic acid binding"/>
    <property type="evidence" value="ECO:0007669"/>
    <property type="project" value="InterPro"/>
</dbReference>
<dbReference type="GO" id="GO:0005743">
    <property type="term" value="C:mitochondrial inner membrane"/>
    <property type="evidence" value="ECO:0007669"/>
    <property type="project" value="TreeGrafter"/>
</dbReference>
<evidence type="ECO:0000256" key="13">
    <source>
        <dbReference type="PIRSR" id="PIRSR640255-2"/>
    </source>
</evidence>
<dbReference type="InterPro" id="IPR044925">
    <property type="entry name" value="His-Me_finger_sf"/>
</dbReference>
<protein>
    <recommendedName>
        <fullName evidence="14">Endonuclease</fullName>
        <ecNumber evidence="14">3.1.30.-</ecNumber>
    </recommendedName>
</protein>
<proteinExistence type="inferred from homology"/>
<dbReference type="InterPro" id="IPR001604">
    <property type="entry name" value="Endo_G_ENPP1-like_dom"/>
</dbReference>
<evidence type="ECO:0000313" key="17">
    <source>
        <dbReference type="EMBL" id="KAK7020155.1"/>
    </source>
</evidence>
<keyword evidence="6 14" id="KW-0255">Endonuclease</keyword>
<keyword evidence="10" id="KW-0496">Mitochondrion</keyword>
<evidence type="ECO:0000256" key="14">
    <source>
        <dbReference type="RuleBase" id="RU366055"/>
    </source>
</evidence>
<name>A0AAN8ZT96_HALRR</name>
<evidence type="ECO:0000259" key="15">
    <source>
        <dbReference type="SMART" id="SM00477"/>
    </source>
</evidence>
<sequence>MAKYMHRASRFIALTGAFSVGWYLGSTNSNLPNFISNIGIIEKLNAAALQGSLVSSEASDDIVPMPAPNAPRIAQIMRFGFPGLANIRSLDDFVISYDTRTRVPHWVCEHLTPESVARNPDVDRGKCDFHEDLSVHEYFRSENRDYKGSGFDRGHMAAAGNHRSSQEVCRQTFLLSNMAPQVGKGFNRDKWNDLEQYCRKLAKENPNVYVCTGPLYLPRREEDGKLYVKYQVLGQNHVAVPSHFFKVVVVETINGQLELESFVLPNAVIDDATPISTFHVPAEVVERASGLLIFNRIKPSTFSKINGQKTGWF</sequence>
<dbReference type="SMART" id="SM00892">
    <property type="entry name" value="Endonuclease_NS"/>
    <property type="match status" value="1"/>
</dbReference>
<keyword evidence="11" id="KW-1015">Disulfide bond</keyword>
<dbReference type="SMART" id="SM00477">
    <property type="entry name" value="NUC"/>
    <property type="match status" value="1"/>
</dbReference>
<evidence type="ECO:0000256" key="10">
    <source>
        <dbReference type="ARBA" id="ARBA00023128"/>
    </source>
</evidence>
<dbReference type="Gene3D" id="3.40.570.10">
    <property type="entry name" value="Extracellular Endonuclease, subunit A"/>
    <property type="match status" value="1"/>
</dbReference>
<keyword evidence="8" id="KW-0460">Magnesium</keyword>
<evidence type="ECO:0000256" key="6">
    <source>
        <dbReference type="ARBA" id="ARBA00022759"/>
    </source>
</evidence>
<evidence type="ECO:0000259" key="16">
    <source>
        <dbReference type="SMART" id="SM00892"/>
    </source>
</evidence>
<feature type="domain" description="DNA/RNA non-specific endonuclease/pyrophosphatase/phosphodiesterase" evidence="16">
    <location>
        <begin position="89"/>
        <end position="300"/>
    </location>
</feature>
<comment type="similarity">
    <text evidence="3 14">Belongs to the DNA/RNA non-specific endonuclease family.</text>
</comment>
<dbReference type="PANTHER" id="PTHR13966:SF5">
    <property type="entry name" value="ENDONUCLEASE G, MITOCHONDRIAL"/>
    <property type="match status" value="1"/>
</dbReference>
<evidence type="ECO:0000256" key="2">
    <source>
        <dbReference type="ARBA" id="ARBA00004173"/>
    </source>
</evidence>
<dbReference type="InterPro" id="IPR044929">
    <property type="entry name" value="DNA/RNA_non-sp_Endonuclease_sf"/>
</dbReference>
<dbReference type="Proteomes" id="UP001381693">
    <property type="component" value="Unassembled WGS sequence"/>
</dbReference>
<evidence type="ECO:0000256" key="4">
    <source>
        <dbReference type="ARBA" id="ARBA00022722"/>
    </source>
</evidence>
<evidence type="ECO:0000256" key="8">
    <source>
        <dbReference type="ARBA" id="ARBA00022842"/>
    </source>
</evidence>
<dbReference type="InterPro" id="IPR040255">
    <property type="entry name" value="Non-specific_endonuclease"/>
</dbReference>
<evidence type="ECO:0000256" key="5">
    <source>
        <dbReference type="ARBA" id="ARBA00022723"/>
    </source>
</evidence>
<comment type="subcellular location">
    <subcellularLocation>
        <location evidence="2">Mitochondrion</location>
    </subcellularLocation>
</comment>
<reference evidence="17 18" key="1">
    <citation type="submission" date="2023-11" db="EMBL/GenBank/DDBJ databases">
        <title>Halocaridina rubra genome assembly.</title>
        <authorList>
            <person name="Smith C."/>
        </authorList>
    </citation>
    <scope>NUCLEOTIDE SEQUENCE [LARGE SCALE GENOMIC DNA]</scope>
    <source>
        <strain evidence="17">EP-1</strain>
        <tissue evidence="17">Whole</tissue>
    </source>
</reference>
<keyword evidence="4 14" id="KW-0540">Nuclease</keyword>
<dbReference type="PANTHER" id="PTHR13966">
    <property type="entry name" value="ENDONUCLEASE RELATED"/>
    <property type="match status" value="1"/>
</dbReference>
<feature type="binding site" evidence="13">
    <location>
        <position position="187"/>
    </location>
    <ligand>
        <name>Mg(2+)</name>
        <dbReference type="ChEBI" id="CHEBI:18420"/>
        <note>catalytic</note>
    </ligand>
</feature>
<dbReference type="EC" id="3.1.30.-" evidence="14"/>
<evidence type="ECO:0000256" key="12">
    <source>
        <dbReference type="PIRSR" id="PIRSR640255-1"/>
    </source>
</evidence>
<feature type="domain" description="ENPP1-3/EXOG-like endonuclease/phosphodiesterase" evidence="15">
    <location>
        <begin position="90"/>
        <end position="300"/>
    </location>
</feature>
<dbReference type="InterPro" id="IPR018524">
    <property type="entry name" value="DNA/RNA_endonuclease_AS"/>
</dbReference>
<dbReference type="InterPro" id="IPR020821">
    <property type="entry name" value="ENPP1-3/EXOG-like_nuc-like"/>
</dbReference>
<dbReference type="GO" id="GO:0005634">
    <property type="term" value="C:nucleus"/>
    <property type="evidence" value="ECO:0007669"/>
    <property type="project" value="TreeGrafter"/>
</dbReference>
<dbReference type="PROSITE" id="PS01070">
    <property type="entry name" value="NUCLEASE_NON_SPEC"/>
    <property type="match status" value="1"/>
</dbReference>
<dbReference type="CDD" id="cd00091">
    <property type="entry name" value="NUC"/>
    <property type="match status" value="1"/>
</dbReference>
<evidence type="ECO:0000256" key="7">
    <source>
        <dbReference type="ARBA" id="ARBA00022801"/>
    </source>
</evidence>
<dbReference type="GO" id="GO:0000014">
    <property type="term" value="F:single-stranded DNA endodeoxyribonuclease activity"/>
    <property type="evidence" value="ECO:0007669"/>
    <property type="project" value="TreeGrafter"/>
</dbReference>
<comment type="caution">
    <text evidence="17">The sequence shown here is derived from an EMBL/GenBank/DDBJ whole genome shotgun (WGS) entry which is preliminary data.</text>
</comment>
<evidence type="ECO:0000256" key="9">
    <source>
        <dbReference type="ARBA" id="ARBA00022946"/>
    </source>
</evidence>
<comment type="cofactor">
    <cofactor evidence="1 14">
        <name>Mg(2+)</name>
        <dbReference type="ChEBI" id="CHEBI:18420"/>
    </cofactor>
</comment>
<accession>A0AAN8ZT96</accession>
<feature type="active site" description="Proton acceptor" evidence="12">
    <location>
        <position position="155"/>
    </location>
</feature>
<evidence type="ECO:0000256" key="11">
    <source>
        <dbReference type="ARBA" id="ARBA00023157"/>
    </source>
</evidence>
<keyword evidence="7 14" id="KW-0378">Hydrolase</keyword>
<dbReference type="EMBL" id="JAXCGZ010022966">
    <property type="protein sequence ID" value="KAK7020155.1"/>
    <property type="molecule type" value="Genomic_DNA"/>
</dbReference>
<gene>
    <name evidence="17" type="ORF">SK128_022301</name>
</gene>
<evidence type="ECO:0000256" key="1">
    <source>
        <dbReference type="ARBA" id="ARBA00001946"/>
    </source>
</evidence>
<keyword evidence="5 13" id="KW-0479">Metal-binding</keyword>
<dbReference type="FunFam" id="3.40.570.10:FF:000002">
    <property type="entry name" value="Endonuclease G, mitochondrial"/>
    <property type="match status" value="1"/>
</dbReference>
<keyword evidence="9" id="KW-0809">Transit peptide</keyword>
<dbReference type="GO" id="GO:0006309">
    <property type="term" value="P:apoptotic DNA fragmentation"/>
    <property type="evidence" value="ECO:0007669"/>
    <property type="project" value="TreeGrafter"/>
</dbReference>
<keyword evidence="18" id="KW-1185">Reference proteome</keyword>
<evidence type="ECO:0000313" key="18">
    <source>
        <dbReference type="Proteomes" id="UP001381693"/>
    </source>
</evidence>